<sequence>MTFKHMRRACALVSALVLSASLGACGTSDMTADTKIPGYDVSYVHKDDAIAAMVPKDISEDGVLTIGSETTYAPVEFVAQDGKTAVGFEIDLGKAIAALMGLKPKIVYTPFDTAIPSTGYRYDISISGFTPEEDRKTVAEWVYDYSSGLQFVVRHGNPKNVDTKNLCGHSVSVQTGTLQESDLQNMSKQCKTKGNPGIMVQSMSLQTDATTAVITGKSDAFFADATVANYAVKQTEGKLDALGEPMDRMPQAIAIRKGDMQTAKAVQAAINKLIDDGTYMKILKYWGVESGAIKKSIVNPKLTQR</sequence>
<reference evidence="4 5" key="1">
    <citation type="journal article" date="2014" name="Appl. Environ. Microbiol.">
        <title>Genomic encyclopedia of type strains of the genus Bifidobacterium.</title>
        <authorList>
            <person name="Milani C."/>
            <person name="Lugli G.A."/>
            <person name="Duranti S."/>
            <person name="Turroni F."/>
            <person name="Bottacini F."/>
            <person name="Mangifesta M."/>
            <person name="Sanchez B."/>
            <person name="Viappiani A."/>
            <person name="Mancabelli L."/>
            <person name="Taminiau B."/>
            <person name="Delcenserie V."/>
            <person name="Barrangou R."/>
            <person name="Margolles A."/>
            <person name="van Sinderen D."/>
            <person name="Ventura M."/>
        </authorList>
    </citation>
    <scope>NUCLEOTIDE SEQUENCE [LARGE SCALE GENOMIC DNA]</scope>
    <source>
        <strain evidence="4 5">DSM 19703</strain>
    </source>
</reference>
<evidence type="ECO:0000256" key="2">
    <source>
        <dbReference type="SAM" id="SignalP"/>
    </source>
</evidence>
<evidence type="ECO:0000256" key="1">
    <source>
        <dbReference type="ARBA" id="ARBA00022729"/>
    </source>
</evidence>
<gene>
    <name evidence="4" type="ORF">BBOMB_0403</name>
</gene>
<dbReference type="CDD" id="cd01004">
    <property type="entry name" value="PBP2_MidA_like"/>
    <property type="match status" value="1"/>
</dbReference>
<accession>A0A080N2A1</accession>
<dbReference type="RefSeq" id="WP_044086592.1">
    <property type="nucleotide sequence ID" value="NZ_ATLK01000001.1"/>
</dbReference>
<name>A0A080N2A1_9BIFI</name>
<feature type="signal peptide" evidence="2">
    <location>
        <begin position="1"/>
        <end position="26"/>
    </location>
</feature>
<dbReference type="SMART" id="SM00062">
    <property type="entry name" value="PBPb"/>
    <property type="match status" value="1"/>
</dbReference>
<dbReference type="Pfam" id="PF00497">
    <property type="entry name" value="SBP_bac_3"/>
    <property type="match status" value="1"/>
</dbReference>
<evidence type="ECO:0000259" key="3">
    <source>
        <dbReference type="SMART" id="SM00062"/>
    </source>
</evidence>
<evidence type="ECO:0000313" key="4">
    <source>
        <dbReference type="EMBL" id="KFF31072.1"/>
    </source>
</evidence>
<evidence type="ECO:0000313" key="5">
    <source>
        <dbReference type="Proteomes" id="UP000028730"/>
    </source>
</evidence>
<dbReference type="InterPro" id="IPR001638">
    <property type="entry name" value="Solute-binding_3/MltF_N"/>
</dbReference>
<dbReference type="Gene3D" id="3.40.190.10">
    <property type="entry name" value="Periplasmic binding protein-like II"/>
    <property type="match status" value="2"/>
</dbReference>
<comment type="caution">
    <text evidence="4">The sequence shown here is derived from an EMBL/GenBank/DDBJ whole genome shotgun (WGS) entry which is preliminary data.</text>
</comment>
<dbReference type="PANTHER" id="PTHR35936:SF17">
    <property type="entry name" value="ARGININE-BINDING EXTRACELLULAR PROTEIN ARTP"/>
    <property type="match status" value="1"/>
</dbReference>
<dbReference type="eggNOG" id="COG0834">
    <property type="taxonomic scope" value="Bacteria"/>
</dbReference>
<feature type="domain" description="Solute-binding protein family 3/N-terminal" evidence="3">
    <location>
        <begin position="63"/>
        <end position="290"/>
    </location>
</feature>
<feature type="chain" id="PRO_5039112584" evidence="2">
    <location>
        <begin position="27"/>
        <end position="305"/>
    </location>
</feature>
<protein>
    <submittedName>
        <fullName evidence="4">ABC transporter, solute-binding protein</fullName>
    </submittedName>
</protein>
<dbReference type="SUPFAM" id="SSF53850">
    <property type="entry name" value="Periplasmic binding protein-like II"/>
    <property type="match status" value="1"/>
</dbReference>
<dbReference type="PROSITE" id="PS51257">
    <property type="entry name" value="PROKAR_LIPOPROTEIN"/>
    <property type="match status" value="1"/>
</dbReference>
<keyword evidence="5" id="KW-1185">Reference proteome</keyword>
<organism evidence="4 5">
    <name type="scientific">Bifidobacterium bombi DSM 19703</name>
    <dbReference type="NCBI Taxonomy" id="1341695"/>
    <lineage>
        <taxon>Bacteria</taxon>
        <taxon>Bacillati</taxon>
        <taxon>Actinomycetota</taxon>
        <taxon>Actinomycetes</taxon>
        <taxon>Bifidobacteriales</taxon>
        <taxon>Bifidobacteriaceae</taxon>
        <taxon>Bifidobacterium</taxon>
    </lineage>
</organism>
<dbReference type="EMBL" id="ATLK01000001">
    <property type="protein sequence ID" value="KFF31072.1"/>
    <property type="molecule type" value="Genomic_DNA"/>
</dbReference>
<dbReference type="OrthoDB" id="4633994at2"/>
<dbReference type="Proteomes" id="UP000028730">
    <property type="component" value="Unassembled WGS sequence"/>
</dbReference>
<dbReference type="AlphaFoldDB" id="A0A080N2A1"/>
<keyword evidence="1 2" id="KW-0732">Signal</keyword>
<dbReference type="PANTHER" id="PTHR35936">
    <property type="entry name" value="MEMBRANE-BOUND LYTIC MUREIN TRANSGLYCOSYLASE F"/>
    <property type="match status" value="1"/>
</dbReference>
<proteinExistence type="predicted"/>
<dbReference type="STRING" id="1341695.BBOMB_0403"/>